<organism evidence="2 5">
    <name type="scientific">Aliivibrio finisterrensis</name>
    <dbReference type="NCBI Taxonomy" id="511998"/>
    <lineage>
        <taxon>Bacteria</taxon>
        <taxon>Pseudomonadati</taxon>
        <taxon>Pseudomonadota</taxon>
        <taxon>Gammaproteobacteria</taxon>
        <taxon>Vibrionales</taxon>
        <taxon>Vibrionaceae</taxon>
        <taxon>Aliivibrio</taxon>
    </lineage>
</organism>
<protein>
    <submittedName>
        <fullName evidence="2">Uncharacterized protein</fullName>
    </submittedName>
</protein>
<keyword evidence="6" id="KW-1185">Reference proteome</keyword>
<dbReference type="Proteomes" id="UP000294063">
    <property type="component" value="Unassembled WGS sequence"/>
</dbReference>
<evidence type="ECO:0000313" key="5">
    <source>
        <dbReference type="Proteomes" id="UP000294063"/>
    </source>
</evidence>
<proteinExistence type="predicted"/>
<dbReference type="GeneID" id="56274782"/>
<dbReference type="EMBL" id="SEZJ01000005">
    <property type="protein sequence ID" value="RYU46872.1"/>
    <property type="molecule type" value="Genomic_DNA"/>
</dbReference>
<evidence type="ECO:0000313" key="3">
    <source>
        <dbReference type="EMBL" id="RYU63345.1"/>
    </source>
</evidence>
<dbReference type="Proteomes" id="UP000293465">
    <property type="component" value="Unassembled WGS sequence"/>
</dbReference>
<evidence type="ECO:0000313" key="1">
    <source>
        <dbReference type="EMBL" id="RYU46872.1"/>
    </source>
</evidence>
<dbReference type="AlphaFoldDB" id="A0A4Q5KSG2"/>
<comment type="caution">
    <text evidence="2">The sequence shown here is derived from an EMBL/GenBank/DDBJ whole genome shotgun (WGS) entry which is preliminary data.</text>
</comment>
<evidence type="ECO:0000313" key="4">
    <source>
        <dbReference type="Proteomes" id="UP000293465"/>
    </source>
</evidence>
<accession>A0A4Q5KSG2</accession>
<dbReference type="RefSeq" id="WP_130043377.1">
    <property type="nucleotide sequence ID" value="NZ_SEZJ01000005.1"/>
</dbReference>
<gene>
    <name evidence="1" type="ORF">ERW49_06980</name>
    <name evidence="3" type="ORF">ERW53_14205</name>
    <name evidence="2" type="ORF">ERW57_12790</name>
</gene>
<dbReference type="Proteomes" id="UP000294166">
    <property type="component" value="Unassembled WGS sequence"/>
</dbReference>
<reference evidence="4 5" key="1">
    <citation type="submission" date="2019-02" db="EMBL/GenBank/DDBJ databases">
        <title>Genome sequences of Aliivibrio finisterrensis strains from farmed Atlantic salmon.</title>
        <authorList>
            <person name="Bowman J.P."/>
        </authorList>
    </citation>
    <scope>NUCLEOTIDE SEQUENCE [LARGE SCALE GENOMIC DNA]</scope>
    <source>
        <strain evidence="3 6">A21</strain>
        <strain evidence="1 4">A32</strain>
        <strain evidence="2 5">A46</strain>
    </source>
</reference>
<dbReference type="EMBL" id="SEZK01000022">
    <property type="protein sequence ID" value="RYU50299.1"/>
    <property type="molecule type" value="Genomic_DNA"/>
</dbReference>
<name>A0A4Q5KSG2_9GAMM</name>
<evidence type="ECO:0000313" key="2">
    <source>
        <dbReference type="EMBL" id="RYU50299.1"/>
    </source>
</evidence>
<dbReference type="EMBL" id="SEZN01000027">
    <property type="protein sequence ID" value="RYU63345.1"/>
    <property type="molecule type" value="Genomic_DNA"/>
</dbReference>
<sequence>MINDAAENLIYIMENKINEIRTDLLNIKDKKVIDELINDIKPQILNLYIEFDGVDEEKLEHIRNLKKEYLLLLSLYER</sequence>
<evidence type="ECO:0000313" key="6">
    <source>
        <dbReference type="Proteomes" id="UP000294166"/>
    </source>
</evidence>